<gene>
    <name evidence="1" type="ORF">L6164_007380</name>
</gene>
<proteinExistence type="predicted"/>
<evidence type="ECO:0000313" key="1">
    <source>
        <dbReference type="EMBL" id="KAI4346489.1"/>
    </source>
</evidence>
<organism evidence="1 2">
    <name type="scientific">Bauhinia variegata</name>
    <name type="common">Purple orchid tree</name>
    <name type="synonym">Phanera variegata</name>
    <dbReference type="NCBI Taxonomy" id="167791"/>
    <lineage>
        <taxon>Eukaryota</taxon>
        <taxon>Viridiplantae</taxon>
        <taxon>Streptophyta</taxon>
        <taxon>Embryophyta</taxon>
        <taxon>Tracheophyta</taxon>
        <taxon>Spermatophyta</taxon>
        <taxon>Magnoliopsida</taxon>
        <taxon>eudicotyledons</taxon>
        <taxon>Gunneridae</taxon>
        <taxon>Pentapetalae</taxon>
        <taxon>rosids</taxon>
        <taxon>fabids</taxon>
        <taxon>Fabales</taxon>
        <taxon>Fabaceae</taxon>
        <taxon>Cercidoideae</taxon>
        <taxon>Cercideae</taxon>
        <taxon>Bauhiniinae</taxon>
        <taxon>Bauhinia</taxon>
    </lineage>
</organism>
<comment type="caution">
    <text evidence="1">The sequence shown here is derived from an EMBL/GenBank/DDBJ whole genome shotgun (WGS) entry which is preliminary data.</text>
</comment>
<protein>
    <submittedName>
        <fullName evidence="1">Uncharacterized protein</fullName>
    </submittedName>
</protein>
<evidence type="ECO:0000313" key="2">
    <source>
        <dbReference type="Proteomes" id="UP000828941"/>
    </source>
</evidence>
<keyword evidence="2" id="KW-1185">Reference proteome</keyword>
<dbReference type="Proteomes" id="UP000828941">
    <property type="component" value="Chromosome 4"/>
</dbReference>
<name>A0ACB9PEX6_BAUVA</name>
<dbReference type="EMBL" id="CM039429">
    <property type="protein sequence ID" value="KAI4346489.1"/>
    <property type="molecule type" value="Genomic_DNA"/>
</dbReference>
<sequence length="434" mass="50506">MKSSSKIPQDRFRCNSNRERCLNTESLVPLILTISVFFASIFSFFLLRSPNHSSFILNQASDFVQNQQHHAQENASSSSSSKPPQKEEEKTCDLFKGLWVPASRESSYYSNSSCITIPYYLNCFKNGREDRDFLNWKWKPQQCKLPRFHPKIFFDIVRGKKMAFIGDSLARNHMQSLLCLLSQEETPIDVQKDPEDRFRTWYFPSHDFTLKTLWSRFLIAGEERMVNGTGSNIFDMQLDKVDEDWGIPFPELDYAIISAGHWFNRIMYLHEGGKLVGCVYCREPNVTDYNSDFPFRRAFETAFRFINGCKKCRRTVTLLRTFAPAHFEGGSWNTGGHCNRTGPVSEEMIDFECHGHMRNIQVEEFERAKHQGWKNGHKLEIIDVTRAMLMRPDGHPGAHWGKTWVKGYTDCTHWCMPGPVDFWNELMLAVLKRV</sequence>
<reference evidence="1 2" key="1">
    <citation type="journal article" date="2022" name="DNA Res.">
        <title>Chromosomal-level genome assembly of the orchid tree Bauhinia variegata (Leguminosae; Cercidoideae) supports the allotetraploid origin hypothesis of Bauhinia.</title>
        <authorList>
            <person name="Zhong Y."/>
            <person name="Chen Y."/>
            <person name="Zheng D."/>
            <person name="Pang J."/>
            <person name="Liu Y."/>
            <person name="Luo S."/>
            <person name="Meng S."/>
            <person name="Qian L."/>
            <person name="Wei D."/>
            <person name="Dai S."/>
            <person name="Zhou R."/>
        </authorList>
    </citation>
    <scope>NUCLEOTIDE SEQUENCE [LARGE SCALE GENOMIC DNA]</scope>
    <source>
        <strain evidence="1">BV-YZ2020</strain>
    </source>
</reference>
<accession>A0ACB9PEX6</accession>